<dbReference type="EMBL" id="BART01015425">
    <property type="protein sequence ID" value="GAG84276.1"/>
    <property type="molecule type" value="Genomic_DNA"/>
</dbReference>
<sequence length="46" mass="5120">MDAHARSMMSPKKDIGLKLFFEDLGGRFIGKKGTLRGIVRLNEIDG</sequence>
<accession>X1CJ68</accession>
<proteinExistence type="predicted"/>
<comment type="caution">
    <text evidence="1">The sequence shown here is derived from an EMBL/GenBank/DDBJ whole genome shotgun (WGS) entry which is preliminary data.</text>
</comment>
<evidence type="ECO:0000313" key="1">
    <source>
        <dbReference type="EMBL" id="GAG84276.1"/>
    </source>
</evidence>
<reference evidence="1" key="1">
    <citation type="journal article" date="2014" name="Front. Microbiol.">
        <title>High frequency of phylogenetically diverse reductive dehalogenase-homologous genes in deep subseafloor sedimentary metagenomes.</title>
        <authorList>
            <person name="Kawai M."/>
            <person name="Futagami T."/>
            <person name="Toyoda A."/>
            <person name="Takaki Y."/>
            <person name="Nishi S."/>
            <person name="Hori S."/>
            <person name="Arai W."/>
            <person name="Tsubouchi T."/>
            <person name="Morono Y."/>
            <person name="Uchiyama I."/>
            <person name="Ito T."/>
            <person name="Fujiyama A."/>
            <person name="Inagaki F."/>
            <person name="Takami H."/>
        </authorList>
    </citation>
    <scope>NUCLEOTIDE SEQUENCE</scope>
    <source>
        <strain evidence="1">Expedition CK06-06</strain>
    </source>
</reference>
<gene>
    <name evidence="1" type="ORF">S01H4_29949</name>
</gene>
<dbReference type="AlphaFoldDB" id="X1CJ68"/>
<protein>
    <submittedName>
        <fullName evidence="1">Uncharacterized protein</fullName>
    </submittedName>
</protein>
<name>X1CJ68_9ZZZZ</name>
<organism evidence="1">
    <name type="scientific">marine sediment metagenome</name>
    <dbReference type="NCBI Taxonomy" id="412755"/>
    <lineage>
        <taxon>unclassified sequences</taxon>
        <taxon>metagenomes</taxon>
        <taxon>ecological metagenomes</taxon>
    </lineage>
</organism>